<dbReference type="SUPFAM" id="SSF53448">
    <property type="entry name" value="Nucleotide-diphospho-sugar transferases"/>
    <property type="match status" value="1"/>
</dbReference>
<dbReference type="InterPro" id="IPR029044">
    <property type="entry name" value="Nucleotide-diphossugar_trans"/>
</dbReference>
<organism evidence="1 2">
    <name type="scientific">Jutongia hominis</name>
    <dbReference type="NCBI Taxonomy" id="2763664"/>
    <lineage>
        <taxon>Bacteria</taxon>
        <taxon>Bacillati</taxon>
        <taxon>Bacillota</taxon>
        <taxon>Clostridia</taxon>
        <taxon>Lachnospirales</taxon>
        <taxon>Lachnospiraceae</taxon>
        <taxon>Jutongia</taxon>
    </lineage>
</organism>
<gene>
    <name evidence="1" type="ORF">H8700_08475</name>
</gene>
<reference evidence="1 2" key="1">
    <citation type="submission" date="2020-08" db="EMBL/GenBank/DDBJ databases">
        <title>Genome public.</title>
        <authorList>
            <person name="Liu C."/>
            <person name="Sun Q."/>
        </authorList>
    </citation>
    <scope>NUCLEOTIDE SEQUENCE [LARGE SCALE GENOMIC DNA]</scope>
    <source>
        <strain evidence="1 2">BX3</strain>
    </source>
</reference>
<dbReference type="Pfam" id="PF13641">
    <property type="entry name" value="Glyco_tranf_2_3"/>
    <property type="match status" value="1"/>
</dbReference>
<dbReference type="Gene3D" id="3.90.550.60">
    <property type="match status" value="1"/>
</dbReference>
<name>A0ABR7MVC6_9FIRM</name>
<sequence length="612" mass="71945">MILQEMVYPDKEICTVEQMYLRTQQGKVTFDDGAFHLMQDTIASTLTYFNAFSIGKWIEYTDIEQISMYLFLKGQGQIELCIFDGSETIVLEKKDFIHTEITEESFTLLMQEETKLSFVNKKESVLCFARIIAKEECLLTNIQYQTTKKPIRQIELAIGICTYRREEYVQRTLKMLADQILCDVHSPLYHHVKVYVSDNGNTLDTTQTYSDAVKVFYNKNAGGTGGFTRCMIETMEDKTEFTHILLMDDDIKIHADTIKRTWLLLAYTNEKYKDSVVGGALLRTDHPNIQHTNAEIWDIDRVQTMHQGLDMCNVTQLSQNEEILRSDYNGWWYCCIPVATIKEVQLPLPFFIHMDDIEYGIRLDRPIMTMNGIGVWHDSFEHRKASSVEYYDMRNLLTANAIHNSKYTKKQAKKRVMRHLVFQLLKYRYEDWKLTIKGVEDFCKGTDFYKTTDPVKLHQQIMQMGYQMTDQSQTLQNCDCLEDIKEKEQKGTVSDRVGKEEPVSLYQVKAHSKMDFLTLNGWLLPGKRKLVPLPMGCCSKDLFRVRKVVYYDPESKKGFVTQRKWRKLFELLWQCHKVNRLLDQNFDKAVKDYQKNYKEITNMAFWKQYLDL</sequence>
<dbReference type="Proteomes" id="UP000637513">
    <property type="component" value="Unassembled WGS sequence"/>
</dbReference>
<evidence type="ECO:0000313" key="2">
    <source>
        <dbReference type="Proteomes" id="UP000637513"/>
    </source>
</evidence>
<keyword evidence="2" id="KW-1185">Reference proteome</keyword>
<protein>
    <submittedName>
        <fullName evidence="1">Glycosyltransferase family 2 protein</fullName>
    </submittedName>
</protein>
<accession>A0ABR7MVC6</accession>
<dbReference type="RefSeq" id="WP_249305087.1">
    <property type="nucleotide sequence ID" value="NZ_JACRSW010000031.1"/>
</dbReference>
<evidence type="ECO:0000313" key="1">
    <source>
        <dbReference type="EMBL" id="MBC8557741.1"/>
    </source>
</evidence>
<comment type="caution">
    <text evidence="1">The sequence shown here is derived from an EMBL/GenBank/DDBJ whole genome shotgun (WGS) entry which is preliminary data.</text>
</comment>
<dbReference type="EMBL" id="JACRSW010000031">
    <property type="protein sequence ID" value="MBC8557741.1"/>
    <property type="molecule type" value="Genomic_DNA"/>
</dbReference>
<proteinExistence type="predicted"/>